<evidence type="ECO:0000313" key="1">
    <source>
        <dbReference type="EMBL" id="CAE0187793.1"/>
    </source>
</evidence>
<name>A0A7S3C9A0_9CHLO</name>
<protein>
    <recommendedName>
        <fullName evidence="4">Glycosyltransferase</fullName>
    </recommendedName>
</protein>
<organism evidence="1">
    <name type="scientific">Chloropicon roscoffensis</name>
    <dbReference type="NCBI Taxonomy" id="1461544"/>
    <lineage>
        <taxon>Eukaryota</taxon>
        <taxon>Viridiplantae</taxon>
        <taxon>Chlorophyta</taxon>
        <taxon>Chloropicophyceae</taxon>
        <taxon>Chloropicales</taxon>
        <taxon>Chloropicaceae</taxon>
        <taxon>Chloropicon</taxon>
    </lineage>
</organism>
<dbReference type="Proteomes" id="UP001472866">
    <property type="component" value="Chromosome 10"/>
</dbReference>
<evidence type="ECO:0000313" key="3">
    <source>
        <dbReference type="Proteomes" id="UP001472866"/>
    </source>
</evidence>
<evidence type="ECO:0000313" key="2">
    <source>
        <dbReference type="EMBL" id="WZN64671.1"/>
    </source>
</evidence>
<sequence length="432" mass="48069">MAKAGPKGMRFRRAWRWRTSKVVKLFAVAVLVFLTQLALALYFLSRPYGERALIPVPKPSGEATLQEGVTIFTVPNFIRLDDETWLRQELAVRSWKSLDPPAKAIVLIDDGATEGAVADLARTCGVGYLRLPPDGYTPSGIPSMRSIFRLADTAGNTTRAAFVNTDIVLPRDFVGKAERAMGDGIGEPVTASGLRVDCTWARDGDSETKEDIARSLAMVLEAGRRDSSPDYVQLSIRDASCQPHKDSGKDYFIWPRGFWDPVYQQRALGLGSPWEFPDFGIGKTHWDHYTLGVLGMASNLVDLSPVVHAVHIKHVYDSDKMKTRCRKFTCAINDMATPATKRNKRLFKKAKSEIGIRRYHLSDAPNYRACPTPSGPVRSLAASPNANWEFRPDGPSWPWYFRLVSGYAGLTAEGGTEWAASKYHELFCGKHR</sequence>
<accession>A0A7S3C9A0</accession>
<dbReference type="AlphaFoldDB" id="A0A7S3C9A0"/>
<proteinExistence type="predicted"/>
<keyword evidence="3" id="KW-1185">Reference proteome</keyword>
<dbReference type="EMBL" id="HBHZ01001082">
    <property type="protein sequence ID" value="CAE0187793.1"/>
    <property type="molecule type" value="Transcribed_RNA"/>
</dbReference>
<reference evidence="1" key="1">
    <citation type="submission" date="2021-01" db="EMBL/GenBank/DDBJ databases">
        <authorList>
            <person name="Corre E."/>
            <person name="Pelletier E."/>
            <person name="Niang G."/>
            <person name="Scheremetjew M."/>
            <person name="Finn R."/>
            <person name="Kale V."/>
            <person name="Holt S."/>
            <person name="Cochrane G."/>
            <person name="Meng A."/>
            <person name="Brown T."/>
            <person name="Cohen L."/>
        </authorList>
    </citation>
    <scope>NUCLEOTIDE SEQUENCE</scope>
    <source>
        <strain evidence="1">RCC1871</strain>
    </source>
</reference>
<evidence type="ECO:0008006" key="4">
    <source>
        <dbReference type="Google" id="ProtNLM"/>
    </source>
</evidence>
<reference evidence="2 3" key="2">
    <citation type="submission" date="2024-03" db="EMBL/GenBank/DDBJ databases">
        <title>Complete genome sequence of the green alga Chloropicon roscoffensis RCC1871.</title>
        <authorList>
            <person name="Lemieux C."/>
            <person name="Pombert J.-F."/>
            <person name="Otis C."/>
            <person name="Turmel M."/>
        </authorList>
    </citation>
    <scope>NUCLEOTIDE SEQUENCE [LARGE SCALE GENOMIC DNA]</scope>
    <source>
        <strain evidence="2 3">RCC1871</strain>
    </source>
</reference>
<dbReference type="EMBL" id="CP151510">
    <property type="protein sequence ID" value="WZN64671.1"/>
    <property type="molecule type" value="Genomic_DNA"/>
</dbReference>
<gene>
    <name evidence="1" type="ORF">CROS1456_LOCUS860</name>
    <name evidence="2" type="ORF">HKI87_10g62280</name>
</gene>